<dbReference type="InterPro" id="IPR011042">
    <property type="entry name" value="6-blade_b-propeller_TolB-like"/>
</dbReference>
<dbReference type="PANTHER" id="PTHR10009">
    <property type="entry name" value="PROTEIN YELLOW-RELATED"/>
    <property type="match status" value="1"/>
</dbReference>
<evidence type="ECO:0000313" key="3">
    <source>
        <dbReference type="EMBL" id="MEK7952640.1"/>
    </source>
</evidence>
<keyword evidence="4" id="KW-1185">Reference proteome</keyword>
<name>A0ABU9AZ16_9BACT</name>
<dbReference type="SUPFAM" id="SSF101898">
    <property type="entry name" value="NHL repeat"/>
    <property type="match status" value="1"/>
</dbReference>
<dbReference type="Proteomes" id="UP001371305">
    <property type="component" value="Unassembled WGS sequence"/>
</dbReference>
<comment type="subcellular location">
    <subcellularLocation>
        <location evidence="1">Secreted</location>
    </subcellularLocation>
</comment>
<protein>
    <submittedName>
        <fullName evidence="3">L-dopachrome tautomerase-related protein</fullName>
    </submittedName>
</protein>
<evidence type="ECO:0000313" key="4">
    <source>
        <dbReference type="Proteomes" id="UP001371305"/>
    </source>
</evidence>
<evidence type="ECO:0000256" key="2">
    <source>
        <dbReference type="ARBA" id="ARBA00022525"/>
    </source>
</evidence>
<dbReference type="EMBL" id="JBBUKT010000008">
    <property type="protein sequence ID" value="MEK7952640.1"/>
    <property type="molecule type" value="Genomic_DNA"/>
</dbReference>
<gene>
    <name evidence="3" type="ORF">WKV53_19155</name>
</gene>
<evidence type="ECO:0000256" key="1">
    <source>
        <dbReference type="ARBA" id="ARBA00004613"/>
    </source>
</evidence>
<sequence length="368" mass="40486">MKRSFGGWGGILGIFLAATAVLPAETAKLEEVASFGRNRPIGMAVASDPNRVFVSFPHQDPFLYALTEIVGGERRPYPDEEWNKRLLEKPESHFVNVQDLFVDGKNHLWVLDSAPGAAASIFGKESGRTGGYFKLVNIDVASNSVKRVYDFPDLPKDKSGLNDVCVDLGHGLAYLSDPGLKAIVVLDLESGKSRIVLQEHPATLATPGFKLHLDGKDVEDGEGHPFSSNVNGIALTKDEKHFYFRAINQTKLYRIETRYLADAALSSEDLGKRVETVAETGVCHGMVADARGYVYCTDSADKEIRYVTPDGKVSTLVKDDRLIWPDSMGIGSDGYLYLTCAQINRSARYNGGGDKVEYPYRAYRVKLP</sequence>
<dbReference type="Pfam" id="PF03022">
    <property type="entry name" value="MRJP"/>
    <property type="match status" value="1"/>
</dbReference>
<dbReference type="PANTHER" id="PTHR10009:SF18">
    <property type="entry name" value="PROTEIN YELLOW-LIKE PROTEIN"/>
    <property type="match status" value="1"/>
</dbReference>
<accession>A0ABU9AZ16</accession>
<dbReference type="Gene3D" id="2.120.10.30">
    <property type="entry name" value="TolB, C-terminal domain"/>
    <property type="match status" value="1"/>
</dbReference>
<comment type="caution">
    <text evidence="3">The sequence shown here is derived from an EMBL/GenBank/DDBJ whole genome shotgun (WGS) entry which is preliminary data.</text>
</comment>
<dbReference type="InterPro" id="IPR017996">
    <property type="entry name" value="MRJP/yellow-related"/>
</dbReference>
<reference evidence="3 4" key="1">
    <citation type="submission" date="2024-04" db="EMBL/GenBank/DDBJ databases">
        <title>Luteolibacter sp. isolated from soil.</title>
        <authorList>
            <person name="An J."/>
        </authorList>
    </citation>
    <scope>NUCLEOTIDE SEQUENCE [LARGE SCALE GENOMIC DNA]</scope>
    <source>
        <strain evidence="3 4">Y139</strain>
    </source>
</reference>
<keyword evidence="2" id="KW-0964">Secreted</keyword>
<dbReference type="RefSeq" id="WP_341406396.1">
    <property type="nucleotide sequence ID" value="NZ_JBBUKT010000008.1"/>
</dbReference>
<proteinExistence type="predicted"/>
<organism evidence="3 4">
    <name type="scientific">Luteolibacter soli</name>
    <dbReference type="NCBI Taxonomy" id="3135280"/>
    <lineage>
        <taxon>Bacteria</taxon>
        <taxon>Pseudomonadati</taxon>
        <taxon>Verrucomicrobiota</taxon>
        <taxon>Verrucomicrobiia</taxon>
        <taxon>Verrucomicrobiales</taxon>
        <taxon>Verrucomicrobiaceae</taxon>
        <taxon>Luteolibacter</taxon>
    </lineage>
</organism>